<keyword evidence="7" id="KW-1185">Reference proteome</keyword>
<dbReference type="InterPro" id="IPR029510">
    <property type="entry name" value="Ald_DH_CS_GLU"/>
</dbReference>
<dbReference type="CDD" id="cd07109">
    <property type="entry name" value="ALDH_AAS00426"/>
    <property type="match status" value="1"/>
</dbReference>
<evidence type="ECO:0000256" key="3">
    <source>
        <dbReference type="PROSITE-ProRule" id="PRU10007"/>
    </source>
</evidence>
<dbReference type="PROSITE" id="PS00070">
    <property type="entry name" value="ALDEHYDE_DEHYDR_CYS"/>
    <property type="match status" value="1"/>
</dbReference>
<evidence type="ECO:0000313" key="7">
    <source>
        <dbReference type="Proteomes" id="UP000435802"/>
    </source>
</evidence>
<gene>
    <name evidence="6" type="ORF">GR138_18590</name>
</gene>
<reference evidence="6 7" key="1">
    <citation type="submission" date="2019-12" db="EMBL/GenBank/DDBJ databases">
        <title>Shinella kummerowiae sp. nov., a symbiotic bacterium isolated from root nodules of the herbal legume Kummerowia stipulacea.</title>
        <authorList>
            <person name="Gao J."/>
        </authorList>
    </citation>
    <scope>NUCLEOTIDE SEQUENCE [LARGE SCALE GENOMIC DNA]</scope>
    <source>
        <strain evidence="6 7">CCBAU 25048</strain>
    </source>
</reference>
<evidence type="ECO:0000256" key="1">
    <source>
        <dbReference type="ARBA" id="ARBA00009986"/>
    </source>
</evidence>
<dbReference type="EMBL" id="WUMK01000007">
    <property type="protein sequence ID" value="MXN47208.1"/>
    <property type="molecule type" value="Genomic_DNA"/>
</dbReference>
<accession>A0A6N8SHS2</accession>
<comment type="similarity">
    <text evidence="1 4">Belongs to the aldehyde dehydrogenase family.</text>
</comment>
<dbReference type="InterPro" id="IPR016163">
    <property type="entry name" value="Ald_DH_C"/>
</dbReference>
<name>A0A6N8SHS2_9HYPH</name>
<dbReference type="InterPro" id="IPR016160">
    <property type="entry name" value="Ald_DH_CS_CYS"/>
</dbReference>
<feature type="active site" evidence="3">
    <location>
        <position position="264"/>
    </location>
</feature>
<dbReference type="Gene3D" id="3.40.605.10">
    <property type="entry name" value="Aldehyde Dehydrogenase, Chain A, domain 1"/>
    <property type="match status" value="1"/>
</dbReference>
<dbReference type="InterPro" id="IPR016162">
    <property type="entry name" value="Ald_DH_N"/>
</dbReference>
<evidence type="ECO:0000256" key="2">
    <source>
        <dbReference type="ARBA" id="ARBA00023002"/>
    </source>
</evidence>
<keyword evidence="2 4" id="KW-0560">Oxidoreductase</keyword>
<evidence type="ECO:0000259" key="5">
    <source>
        <dbReference type="Pfam" id="PF00171"/>
    </source>
</evidence>
<dbReference type="PROSITE" id="PS00687">
    <property type="entry name" value="ALDEHYDE_DEHYDR_GLU"/>
    <property type="match status" value="1"/>
</dbReference>
<dbReference type="Gene3D" id="3.40.309.10">
    <property type="entry name" value="Aldehyde Dehydrogenase, Chain A, domain 2"/>
    <property type="match status" value="1"/>
</dbReference>
<dbReference type="GO" id="GO:0016620">
    <property type="term" value="F:oxidoreductase activity, acting on the aldehyde or oxo group of donors, NAD or NADP as acceptor"/>
    <property type="evidence" value="ECO:0007669"/>
    <property type="project" value="InterPro"/>
</dbReference>
<feature type="domain" description="Aldehyde dehydrogenase" evidence="5">
    <location>
        <begin position="29"/>
        <end position="489"/>
    </location>
</feature>
<dbReference type="RefSeq" id="WP_160860744.1">
    <property type="nucleotide sequence ID" value="NZ_WUMK01000007.1"/>
</dbReference>
<sequence>MSSEALVGEYFSKGTLSALPSGHFIDGVFVDATGGRGMETFDPGSARAFHTFAAGDGNDVDRAVAAARKAQRDWGRTKAGVRGAILFRAAQIIRAEAARLAVVESLDSGKALQEAEGDVAGAARCFEYYAGAADKIQGDTFPLGTDYIGYSIEEPVGVTAHIIPWNYPLSTAARSIAPALAAGCTVVAKPAEQTPLTALMLADILFRAGLPAGVCNVVTGTGAEAGGPLVSHPDVRHVTFTGSVPTGIRVMQSAAANVTSVVLELGGKSPVIVMADADLDAAIEGVLGAIYENAGQICSAGSRLVVERKVHAELVERIAARANGLKLGHGLRRPQVGALNSAAHLNKVAGYVEGARERGVAIAAGGQRAVDPESGTGWFFQPTILDAVQADDPVIQEEIFGPVLSVQVVEGEEEAVAIANGTDFGLVAGIYTRDFGRAHRMARDIEAGQIYINEYFAGGIEVPFGGSKLSGFGREKGLEALRSYTRTKSLAAKIS</sequence>
<dbReference type="Proteomes" id="UP000435802">
    <property type="component" value="Unassembled WGS sequence"/>
</dbReference>
<evidence type="ECO:0000313" key="6">
    <source>
        <dbReference type="EMBL" id="MXN47208.1"/>
    </source>
</evidence>
<organism evidence="6 7">
    <name type="scientific">Shinella kummerowiae</name>
    <dbReference type="NCBI Taxonomy" id="417745"/>
    <lineage>
        <taxon>Bacteria</taxon>
        <taxon>Pseudomonadati</taxon>
        <taxon>Pseudomonadota</taxon>
        <taxon>Alphaproteobacteria</taxon>
        <taxon>Hyphomicrobiales</taxon>
        <taxon>Rhizobiaceae</taxon>
        <taxon>Shinella</taxon>
    </lineage>
</organism>
<comment type="caution">
    <text evidence="6">The sequence shown here is derived from an EMBL/GenBank/DDBJ whole genome shotgun (WGS) entry which is preliminary data.</text>
</comment>
<proteinExistence type="inferred from homology"/>
<dbReference type="Pfam" id="PF00171">
    <property type="entry name" value="Aldedh"/>
    <property type="match status" value="1"/>
</dbReference>
<dbReference type="PANTHER" id="PTHR11699">
    <property type="entry name" value="ALDEHYDE DEHYDROGENASE-RELATED"/>
    <property type="match status" value="1"/>
</dbReference>
<dbReference type="InterPro" id="IPR016161">
    <property type="entry name" value="Ald_DH/histidinol_DH"/>
</dbReference>
<dbReference type="InterPro" id="IPR015590">
    <property type="entry name" value="Aldehyde_DH_dom"/>
</dbReference>
<dbReference type="AlphaFoldDB" id="A0A6N8SHS2"/>
<dbReference type="SUPFAM" id="SSF53720">
    <property type="entry name" value="ALDH-like"/>
    <property type="match status" value="1"/>
</dbReference>
<evidence type="ECO:0000256" key="4">
    <source>
        <dbReference type="RuleBase" id="RU003345"/>
    </source>
</evidence>
<protein>
    <submittedName>
        <fullName evidence="6">Aldehyde dehydrogenase family protein</fullName>
    </submittedName>
</protein>
<dbReference type="FunFam" id="3.40.605.10:FF:000007">
    <property type="entry name" value="NAD/NADP-dependent betaine aldehyde dehydrogenase"/>
    <property type="match status" value="1"/>
</dbReference>
<dbReference type="OrthoDB" id="9802947at2"/>